<accession>A0AAD7R727</accession>
<organism evidence="1 2">
    <name type="scientific">Aldrovandia affinis</name>
    <dbReference type="NCBI Taxonomy" id="143900"/>
    <lineage>
        <taxon>Eukaryota</taxon>
        <taxon>Metazoa</taxon>
        <taxon>Chordata</taxon>
        <taxon>Craniata</taxon>
        <taxon>Vertebrata</taxon>
        <taxon>Euteleostomi</taxon>
        <taxon>Actinopterygii</taxon>
        <taxon>Neopterygii</taxon>
        <taxon>Teleostei</taxon>
        <taxon>Notacanthiformes</taxon>
        <taxon>Halosauridae</taxon>
        <taxon>Aldrovandia</taxon>
    </lineage>
</organism>
<protein>
    <submittedName>
        <fullName evidence="1">Uncharacterized protein</fullName>
    </submittedName>
</protein>
<sequence>MSQNVKVVMMWFTLTWSWMTRRQRRRGTLSEVMEKWCILQSGLDKERYNESLILHLSRLDPDQVLLHAGYKMLNSSINTWP</sequence>
<keyword evidence="2" id="KW-1185">Reference proteome</keyword>
<evidence type="ECO:0000313" key="2">
    <source>
        <dbReference type="Proteomes" id="UP001221898"/>
    </source>
</evidence>
<reference evidence="1" key="1">
    <citation type="journal article" date="2023" name="Science">
        <title>Genome structures resolve the early diversification of teleost fishes.</title>
        <authorList>
            <person name="Parey E."/>
            <person name="Louis A."/>
            <person name="Montfort J."/>
            <person name="Bouchez O."/>
            <person name="Roques C."/>
            <person name="Iampietro C."/>
            <person name="Lluch J."/>
            <person name="Castinel A."/>
            <person name="Donnadieu C."/>
            <person name="Desvignes T."/>
            <person name="Floi Bucao C."/>
            <person name="Jouanno E."/>
            <person name="Wen M."/>
            <person name="Mejri S."/>
            <person name="Dirks R."/>
            <person name="Jansen H."/>
            <person name="Henkel C."/>
            <person name="Chen W.J."/>
            <person name="Zahm M."/>
            <person name="Cabau C."/>
            <person name="Klopp C."/>
            <person name="Thompson A.W."/>
            <person name="Robinson-Rechavi M."/>
            <person name="Braasch I."/>
            <person name="Lecointre G."/>
            <person name="Bobe J."/>
            <person name="Postlethwait J.H."/>
            <person name="Berthelot C."/>
            <person name="Roest Crollius H."/>
            <person name="Guiguen Y."/>
        </authorList>
    </citation>
    <scope>NUCLEOTIDE SEQUENCE</scope>
    <source>
        <strain evidence="1">NC1722</strain>
    </source>
</reference>
<proteinExistence type="predicted"/>
<dbReference type="EMBL" id="JAINUG010000512">
    <property type="protein sequence ID" value="KAJ8367051.1"/>
    <property type="molecule type" value="Genomic_DNA"/>
</dbReference>
<gene>
    <name evidence="1" type="ORF">AAFF_G00333650</name>
</gene>
<dbReference type="Proteomes" id="UP001221898">
    <property type="component" value="Unassembled WGS sequence"/>
</dbReference>
<name>A0AAD7R727_9TELE</name>
<evidence type="ECO:0000313" key="1">
    <source>
        <dbReference type="EMBL" id="KAJ8367051.1"/>
    </source>
</evidence>
<dbReference type="AlphaFoldDB" id="A0AAD7R727"/>
<comment type="caution">
    <text evidence="1">The sequence shown here is derived from an EMBL/GenBank/DDBJ whole genome shotgun (WGS) entry which is preliminary data.</text>
</comment>